<dbReference type="InterPro" id="IPR027463">
    <property type="entry name" value="AcrB_DN_DC_subdom"/>
</dbReference>
<protein>
    <submittedName>
        <fullName evidence="1">RND transporter, Hydrophobe/Amphiphile Efflux-1 (HAE1)/Heavy Metal Efflux (HME) family, permease protein</fullName>
    </submittedName>
</protein>
<name>M6BZP0_LEPBO</name>
<sequence length="134" mass="15045">MLSTGMRTPVGIKILGSSLDEIEKLAIQIETVLKTIPETRSALAERTTGGYYLNIELKRFNLERYNISMGSAQQIVASAIGGESITQTIEGRERFSVNLRYPKELRDSADKIRAILVSTQTFDIFRFPKSRMSV</sequence>
<dbReference type="PANTHER" id="PTHR32063">
    <property type="match status" value="1"/>
</dbReference>
<accession>M6BZP0</accession>
<dbReference type="AlphaFoldDB" id="M6BZP0"/>
<dbReference type="SUPFAM" id="SSF82714">
    <property type="entry name" value="Multidrug efflux transporter AcrB TolC docking domain, DN and DC subdomains"/>
    <property type="match status" value="1"/>
</dbReference>
<dbReference type="GO" id="GO:0005886">
    <property type="term" value="C:plasma membrane"/>
    <property type="evidence" value="ECO:0007669"/>
    <property type="project" value="TreeGrafter"/>
</dbReference>
<dbReference type="InterPro" id="IPR001036">
    <property type="entry name" value="Acrflvin-R"/>
</dbReference>
<proteinExistence type="predicted"/>
<dbReference type="PANTHER" id="PTHR32063:SF19">
    <property type="entry name" value="CATION EFFLUX SYSTEM PROTEIN CUSA"/>
    <property type="match status" value="1"/>
</dbReference>
<evidence type="ECO:0000313" key="1">
    <source>
        <dbReference type="EMBL" id="EMJ83951.1"/>
    </source>
</evidence>
<dbReference type="Gene3D" id="3.30.2090.10">
    <property type="entry name" value="Multidrug efflux transporter AcrB TolC docking domain, DN and DC subdomains"/>
    <property type="match status" value="1"/>
</dbReference>
<dbReference type="GO" id="GO:0042910">
    <property type="term" value="F:xenobiotic transmembrane transporter activity"/>
    <property type="evidence" value="ECO:0007669"/>
    <property type="project" value="TreeGrafter"/>
</dbReference>
<dbReference type="Pfam" id="PF00873">
    <property type="entry name" value="ACR_tran"/>
    <property type="match status" value="1"/>
</dbReference>
<dbReference type="Proteomes" id="UP000011873">
    <property type="component" value="Unassembled WGS sequence"/>
</dbReference>
<comment type="caution">
    <text evidence="1">The sequence shown here is derived from an EMBL/GenBank/DDBJ whole genome shotgun (WGS) entry which is preliminary data.</text>
</comment>
<organism evidence="1 2">
    <name type="scientific">Leptospira borgpetersenii serovar Hardjo-bovis str. Sponselee</name>
    <dbReference type="NCBI Taxonomy" id="1303729"/>
    <lineage>
        <taxon>Bacteria</taxon>
        <taxon>Pseudomonadati</taxon>
        <taxon>Spirochaetota</taxon>
        <taxon>Spirochaetia</taxon>
        <taxon>Leptospirales</taxon>
        <taxon>Leptospiraceae</taxon>
        <taxon>Leptospira</taxon>
    </lineage>
</organism>
<dbReference type="EMBL" id="ANMU01000033">
    <property type="protein sequence ID" value="EMJ83951.1"/>
    <property type="molecule type" value="Genomic_DNA"/>
</dbReference>
<reference evidence="1 2" key="1">
    <citation type="submission" date="2013-01" db="EMBL/GenBank/DDBJ databases">
        <authorList>
            <person name="Harkins D.M."/>
            <person name="Durkin A.S."/>
            <person name="Brinkac L.M."/>
            <person name="Haft D.H."/>
            <person name="Selengut J.D."/>
            <person name="Sanka R."/>
            <person name="DePew J."/>
            <person name="Purushe J."/>
            <person name="Galloway R.L."/>
            <person name="Vinetz J.M."/>
            <person name="Sutton G.G."/>
            <person name="Nierman W.C."/>
            <person name="Fouts D.E."/>
        </authorList>
    </citation>
    <scope>NUCLEOTIDE SEQUENCE [LARGE SCALE GENOMIC DNA]</scope>
    <source>
        <strain evidence="1 2">Sponselee CDC</strain>
    </source>
</reference>
<evidence type="ECO:0000313" key="2">
    <source>
        <dbReference type="Proteomes" id="UP000011873"/>
    </source>
</evidence>
<dbReference type="PATRIC" id="fig|1218567.3.peg.753"/>
<gene>
    <name evidence="1" type="ORF">LEP1GSC016_1274</name>
</gene>